<keyword evidence="3" id="KW-0053">Apoptosis</keyword>
<dbReference type="Proteomes" id="UP000085678">
    <property type="component" value="Unplaced"/>
</dbReference>
<dbReference type="GO" id="GO:0006508">
    <property type="term" value="P:proteolysis"/>
    <property type="evidence" value="ECO:0007669"/>
    <property type="project" value="UniProtKB-KW"/>
</dbReference>
<dbReference type="RefSeq" id="XP_013412607.1">
    <property type="nucleotide sequence ID" value="XM_013557153.1"/>
</dbReference>
<dbReference type="Gene3D" id="1.10.10.10">
    <property type="entry name" value="Winged helix-like DNA-binding domain superfamily/Winged helix DNA-binding domain"/>
    <property type="match status" value="1"/>
</dbReference>
<evidence type="ECO:0000259" key="9">
    <source>
        <dbReference type="PROSITE" id="PS50208"/>
    </source>
</evidence>
<dbReference type="OrthoDB" id="5962960at2759"/>
<evidence type="ECO:0000256" key="3">
    <source>
        <dbReference type="ARBA" id="ARBA00022703"/>
    </source>
</evidence>
<sequence length="1325" mass="148819">MSLVTSAGAETRAAEGVRVWTDQQHSVTVQGQTQKVGGRNDQRTLGCCLEVKKYGMVMQVVGITCSHWSIGQRCFIRHQERDIDIGVVTGRCAEWTVISLTDSFLDILDAGLWFGNVTEALAGGWGGVRRKLPVGSIVNVMKQDNVVTAKVTQHHDRFFNVSCASTAHFTEHDCGSIVAVNSVLCGVVVHAPSDQEAEVAHFTAVLSKVKSDLWSHSDFTVELATGATRLNAEIKPVLEVDMAELDMAELVNHADCCQERSAQLPADSTSYQPPPVSSSDETAEKCFKQLLLKGTRKEKQIRLMVVGPPKVGKTHIIRQLFGQQYDPEGDKNTNGVVVNFGACVINEESAVTWKAKSEEEHAVTQARLVAKKMISVEAKEKVATEWEEILICPKCPTVVEPGLKVCENCSTPIARKMPEVADESSIQVDREDCNKLEDGIADDDVYAVVYEQYKSKINSKPCSNWMLSNWFSLREGGSSHVSGTEKDTIRLSVWDLGGQHVNCSINQIILTGRAIYLLVVDLTKGLDQPMNIEETGMCGKDRAVVGVPRTLGGFLEFWMRSIHQNSVGKGSLPEEAKDNDRLCPSIIIVGTHKDKVTQSTKDERLNEIRKYLETKPHYDQIHGVFFAVDNTDMDDPALQDIRQAIEEIAKQQTYWGKKRPIRWVLLEEKLRTISKECPYVHFSEAESHAKKYNISKDELYICLSYFHEIGVFPFYDHGKLGAIVILDPQWLFNAIKTVLTLPHCEYIKRHSQTKSYLKEKAILREKFVNLAWKNDDRLLENKNLLLKLMQRYDLAYLYTPRNLDLAPPCALGERLFLIPSLLKVAEPKDFILADNAVIKPIYIQSKYDFIPQGLFLRLLVGMHKKMFLQSNLLFGDYACFRIQAPNSNSATGRASAHVLEMKYDEYRIKLKVGTLSPGEKLYTPCKSALYARNIVVQKFEGLRRKHYPHLEWDFVIELNSSGESVFVPIDEDNVLQQGYLIYQGQRQTVNTSLYSIWFQREDEKCQVFPKKEEKEQESKNQATLKAAPVKGSSTPYTCIGLEECEEVEVPPCKEDVLTFDSLTVYDCLTENRGRAVIINNVNFYTDDNPKYEDRYGTEIDVQRLTKLFEKLHYLVTTYTNRPAWKINKIALDEGQYDHGKYSSFIMVILSHGSKNTVIGSDGAHITYDQIRQPFTTTNCPSLKGKPKMFFISACQSDQSASGSPEDEAQGSSQSTRLNAPSVSGASGDPPDDADMILATATTPGKVSWRSTETGTRFVKSLVKVFSAKACEEDLASMLTQVNNEVASMTSGGRSQVSNIQLNTLRKKLFFCPGYYMQDGELKQYK</sequence>
<dbReference type="PANTHER" id="PTHR47901">
    <property type="entry name" value="CASPASE RECRUITMENT DOMAIN-CONTAINING PROTEIN 18"/>
    <property type="match status" value="1"/>
</dbReference>
<keyword evidence="10" id="KW-1185">Reference proteome</keyword>
<dbReference type="InterPro" id="IPR011600">
    <property type="entry name" value="Pept_C14_caspase"/>
</dbReference>
<feature type="compositionally biased region" description="Polar residues" evidence="7">
    <location>
        <begin position="1209"/>
        <end position="1224"/>
    </location>
</feature>
<feature type="domain" description="Caspase family p10" evidence="8">
    <location>
        <begin position="1225"/>
        <end position="1312"/>
    </location>
</feature>
<dbReference type="STRING" id="7574.A0A1S3JQH4"/>
<evidence type="ECO:0000313" key="11">
    <source>
        <dbReference type="RefSeq" id="XP_013412607.1"/>
    </source>
</evidence>
<dbReference type="InterPro" id="IPR032171">
    <property type="entry name" value="COR-A"/>
</dbReference>
<dbReference type="PROSITE" id="PS01121">
    <property type="entry name" value="CASPASE_HIS"/>
    <property type="match status" value="1"/>
</dbReference>
<dbReference type="GO" id="GO:0004197">
    <property type="term" value="F:cysteine-type endopeptidase activity"/>
    <property type="evidence" value="ECO:0007669"/>
    <property type="project" value="InterPro"/>
</dbReference>
<evidence type="ECO:0000256" key="2">
    <source>
        <dbReference type="ARBA" id="ARBA00022670"/>
    </source>
</evidence>
<name>A0A1S3JQH4_LINAN</name>
<dbReference type="GeneID" id="106175244"/>
<feature type="region of interest" description="Disordered" evidence="7">
    <location>
        <begin position="1197"/>
        <end position="1236"/>
    </location>
</feature>
<evidence type="ECO:0000256" key="7">
    <source>
        <dbReference type="SAM" id="MobiDB-lite"/>
    </source>
</evidence>
<dbReference type="CDD" id="cd00032">
    <property type="entry name" value="CASc"/>
    <property type="match status" value="1"/>
</dbReference>
<dbReference type="SMART" id="SM00115">
    <property type="entry name" value="CASc"/>
    <property type="match status" value="1"/>
</dbReference>
<gene>
    <name evidence="11" type="primary">LOC106175244</name>
</gene>
<evidence type="ECO:0000256" key="5">
    <source>
        <dbReference type="ARBA" id="ARBA00022801"/>
    </source>
</evidence>
<dbReference type="InterPro" id="IPR015917">
    <property type="entry name" value="Pept_C14A"/>
</dbReference>
<dbReference type="Gene3D" id="3.40.50.1460">
    <property type="match status" value="1"/>
</dbReference>
<dbReference type="PANTHER" id="PTHR47901:SF8">
    <property type="entry name" value="CASPASE-3"/>
    <property type="match status" value="1"/>
</dbReference>
<dbReference type="InterPro" id="IPR016129">
    <property type="entry name" value="Caspase_his_AS"/>
</dbReference>
<proteinExistence type="inferred from homology"/>
<dbReference type="PRINTS" id="PR00376">
    <property type="entry name" value="IL1BCENZYME"/>
</dbReference>
<evidence type="ECO:0000259" key="8">
    <source>
        <dbReference type="PROSITE" id="PS50207"/>
    </source>
</evidence>
<dbReference type="Pfam" id="PF16095">
    <property type="entry name" value="COR-A"/>
    <property type="match status" value="1"/>
</dbReference>
<feature type="domain" description="Caspase family p20" evidence="9">
    <location>
        <begin position="1071"/>
        <end position="1198"/>
    </location>
</feature>
<dbReference type="InterPro" id="IPR029030">
    <property type="entry name" value="Caspase-like_dom_sf"/>
</dbReference>
<dbReference type="KEGG" id="lak:106175244"/>
<dbReference type="SUPFAM" id="SSF52129">
    <property type="entry name" value="Caspase-like"/>
    <property type="match status" value="1"/>
</dbReference>
<dbReference type="InterPro" id="IPR002138">
    <property type="entry name" value="Pept_C14_p10"/>
</dbReference>
<dbReference type="Pfam" id="PF00656">
    <property type="entry name" value="Peptidase_C14"/>
    <property type="match status" value="1"/>
</dbReference>
<organism evidence="10 11">
    <name type="scientific">Lingula anatina</name>
    <name type="common">Brachiopod</name>
    <name type="synonym">Lingula unguis</name>
    <dbReference type="NCBI Taxonomy" id="7574"/>
    <lineage>
        <taxon>Eukaryota</taxon>
        <taxon>Metazoa</taxon>
        <taxon>Spiralia</taxon>
        <taxon>Lophotrochozoa</taxon>
        <taxon>Brachiopoda</taxon>
        <taxon>Linguliformea</taxon>
        <taxon>Lingulata</taxon>
        <taxon>Lingulida</taxon>
        <taxon>Linguloidea</taxon>
        <taxon>Lingulidae</taxon>
        <taxon>Lingula</taxon>
    </lineage>
</organism>
<evidence type="ECO:0000256" key="6">
    <source>
        <dbReference type="RuleBase" id="RU003971"/>
    </source>
</evidence>
<reference evidence="11" key="1">
    <citation type="submission" date="2025-08" db="UniProtKB">
        <authorList>
            <consortium name="RefSeq"/>
        </authorList>
    </citation>
    <scope>IDENTIFICATION</scope>
    <source>
        <tissue evidence="11">Gonads</tissue>
    </source>
</reference>
<keyword evidence="5" id="KW-0378">Hydrolase</keyword>
<dbReference type="InterPro" id="IPR001309">
    <property type="entry name" value="Pept_C14_p20"/>
</dbReference>
<dbReference type="GO" id="GO:0006915">
    <property type="term" value="P:apoptotic process"/>
    <property type="evidence" value="ECO:0007669"/>
    <property type="project" value="UniProtKB-KW"/>
</dbReference>
<dbReference type="PROSITE" id="PS50207">
    <property type="entry name" value="CASPASE_P10"/>
    <property type="match status" value="1"/>
</dbReference>
<dbReference type="Gene3D" id="3.40.50.300">
    <property type="entry name" value="P-loop containing nucleotide triphosphate hydrolases"/>
    <property type="match status" value="2"/>
</dbReference>
<evidence type="ECO:0000313" key="10">
    <source>
        <dbReference type="Proteomes" id="UP000085678"/>
    </source>
</evidence>
<dbReference type="InterPro" id="IPR036388">
    <property type="entry name" value="WH-like_DNA-bd_sf"/>
</dbReference>
<dbReference type="PROSITE" id="PS50208">
    <property type="entry name" value="CASPASE_P20"/>
    <property type="match status" value="1"/>
</dbReference>
<keyword evidence="2" id="KW-0645">Protease</keyword>
<dbReference type="InterPro" id="IPR002398">
    <property type="entry name" value="Pept_C14"/>
</dbReference>
<evidence type="ECO:0000256" key="4">
    <source>
        <dbReference type="ARBA" id="ARBA00022737"/>
    </source>
</evidence>
<protein>
    <submittedName>
        <fullName evidence="11">Uncharacterized protein LOC106175244</fullName>
    </submittedName>
</protein>
<accession>A0A1S3JQH4</accession>
<keyword evidence="4" id="KW-0677">Repeat</keyword>
<comment type="similarity">
    <text evidence="1 6">Belongs to the peptidase C14A family.</text>
</comment>
<dbReference type="InterPro" id="IPR027417">
    <property type="entry name" value="P-loop_NTPase"/>
</dbReference>
<dbReference type="SUPFAM" id="SSF52540">
    <property type="entry name" value="P-loop containing nucleoside triphosphate hydrolases"/>
    <property type="match status" value="1"/>
</dbReference>
<dbReference type="InParanoid" id="A0A1S3JQH4"/>
<evidence type="ECO:0000256" key="1">
    <source>
        <dbReference type="ARBA" id="ARBA00010134"/>
    </source>
</evidence>